<sequence>MKSTQRCGEVNELVYIITPEKQRECRADPKEIRTANEKGKVCCWTNDKETEGNKSMENNPGNQKLHGGKYTHDTLREFGCVVTRQKRIFFRGEYSSRVSRTRMCAGFVIYWLINLFKRFG</sequence>
<gene>
    <name evidence="1" type="ORF">RUM44_008448</name>
</gene>
<organism evidence="1 2">
    <name type="scientific">Polyplax serrata</name>
    <name type="common">Common mouse louse</name>
    <dbReference type="NCBI Taxonomy" id="468196"/>
    <lineage>
        <taxon>Eukaryota</taxon>
        <taxon>Metazoa</taxon>
        <taxon>Ecdysozoa</taxon>
        <taxon>Arthropoda</taxon>
        <taxon>Hexapoda</taxon>
        <taxon>Insecta</taxon>
        <taxon>Pterygota</taxon>
        <taxon>Neoptera</taxon>
        <taxon>Paraneoptera</taxon>
        <taxon>Psocodea</taxon>
        <taxon>Troctomorpha</taxon>
        <taxon>Phthiraptera</taxon>
        <taxon>Anoplura</taxon>
        <taxon>Polyplacidae</taxon>
        <taxon>Polyplax</taxon>
    </lineage>
</organism>
<protein>
    <submittedName>
        <fullName evidence="1">Uncharacterized protein</fullName>
    </submittedName>
</protein>
<proteinExistence type="predicted"/>
<reference evidence="1 2" key="1">
    <citation type="submission" date="2023-09" db="EMBL/GenBank/DDBJ databases">
        <title>Genomes of two closely related lineages of the louse Polyplax serrata with different host specificities.</title>
        <authorList>
            <person name="Martinu J."/>
            <person name="Tarabai H."/>
            <person name="Stefka J."/>
            <person name="Hypsa V."/>
        </authorList>
    </citation>
    <scope>NUCLEOTIDE SEQUENCE [LARGE SCALE GENOMIC DNA]</scope>
    <source>
        <strain evidence="1">98ZLc_SE</strain>
    </source>
</reference>
<evidence type="ECO:0000313" key="2">
    <source>
        <dbReference type="Proteomes" id="UP001359485"/>
    </source>
</evidence>
<dbReference type="Proteomes" id="UP001359485">
    <property type="component" value="Unassembled WGS sequence"/>
</dbReference>
<accession>A0ABR1BCC9</accession>
<evidence type="ECO:0000313" key="1">
    <source>
        <dbReference type="EMBL" id="KAK6638024.1"/>
    </source>
</evidence>
<comment type="caution">
    <text evidence="1">The sequence shown here is derived from an EMBL/GenBank/DDBJ whole genome shotgun (WGS) entry which is preliminary data.</text>
</comment>
<dbReference type="EMBL" id="JAWJWF010000002">
    <property type="protein sequence ID" value="KAK6638024.1"/>
    <property type="molecule type" value="Genomic_DNA"/>
</dbReference>
<name>A0ABR1BCC9_POLSC</name>
<keyword evidence="2" id="KW-1185">Reference proteome</keyword>